<dbReference type="Pfam" id="PF00905">
    <property type="entry name" value="Transpeptidase"/>
    <property type="match status" value="1"/>
</dbReference>
<dbReference type="RefSeq" id="WP_378119064.1">
    <property type="nucleotide sequence ID" value="NZ_JBHRTF010000004.1"/>
</dbReference>
<dbReference type="InterPro" id="IPR012338">
    <property type="entry name" value="Beta-lactam/transpept-like"/>
</dbReference>
<dbReference type="EC" id="3.4.16.4" evidence="14"/>
<sequence>MQEEQQFKDYQREAKLFRNRILVMAGFMLILASTVVYRYYDLQIVNHEEYATQSERNRVHVQPVPPTRGLIFDRNGELLADNKPSFTLYVISNNQAELDTTLDLLKTLIDITPVDLEKFYKAKKQRRHALDPVPLRYRLTEEEIAKVAVNQHLLEGVEVNAELVRNYPYRDLFAHVIGYTGRISEKEVAAFTPEQVQRYSGTHSIGKNGIERSYEDVLLGQVGSQNVETNARGRVMRVLDRIDPKQGSDLHLYLDARLQETATAVMRGRRGAVVAIDVKTGGVLAAVSYPSFDPNLFVTGISVPNYRALNQDIDTPLFNRFLQAQYPPGSTVKPVMGLAGLYHGFTDVNRAIADRGFYTLPGSSRIYRDWILAKTGGGHGMVNLKSAIAESCNTYFWDLGVRMGIDHMSKFGSHFGLGMLTGIDIPSERKGVWPSREWKRGAKGQAWYPGDTVNMSVGQGFVLMTPIQLAVMTATIANRGVRYRPQFVRQIGDQPLAPIVESQLDTKSEYWDAIYEGMAEVMHGARGTARRVSERAEYRMAGKSGTAQAVGIAQNAKYNSALLKERHRDHALFIAFAPVENPQIAVAVMLENAEGGSSQAAPVARAMMDAHLLGYYLGQDDFVPPLGFHPAAIIKRANNYIAERKAAREAQAAAQSSASVSSAAAVGN</sequence>
<comment type="similarity">
    <text evidence="14">Belongs to the transpeptidase family. MrdA subfamily.</text>
</comment>
<proteinExistence type="inferred from homology"/>
<dbReference type="Proteomes" id="UP001595555">
    <property type="component" value="Unassembled WGS sequence"/>
</dbReference>
<dbReference type="InterPro" id="IPR005311">
    <property type="entry name" value="PBP_dimer"/>
</dbReference>
<evidence type="ECO:0000256" key="10">
    <source>
        <dbReference type="ARBA" id="ARBA00022984"/>
    </source>
</evidence>
<feature type="binding site" evidence="14">
    <location>
        <position position="379"/>
    </location>
    <ligand>
        <name>Zn(2+)</name>
        <dbReference type="ChEBI" id="CHEBI:29105"/>
    </ligand>
</feature>
<keyword evidence="11 14" id="KW-1133">Transmembrane helix</keyword>
<evidence type="ECO:0000256" key="8">
    <source>
        <dbReference type="ARBA" id="ARBA00022801"/>
    </source>
</evidence>
<evidence type="ECO:0000256" key="9">
    <source>
        <dbReference type="ARBA" id="ARBA00022960"/>
    </source>
</evidence>
<dbReference type="Gene3D" id="3.90.1310.10">
    <property type="entry name" value="Penicillin-binding protein 2a (Domain 2)"/>
    <property type="match status" value="1"/>
</dbReference>
<comment type="subcellular location">
    <subcellularLocation>
        <location evidence="14">Cell inner membrane</location>
        <topology evidence="14">Single-pass membrane protein</topology>
    </subcellularLocation>
    <subcellularLocation>
        <location evidence="2">Cell membrane</location>
    </subcellularLocation>
    <subcellularLocation>
        <location evidence="1">Membrane</location>
        <topology evidence="1">Single-pass membrane protein</topology>
    </subcellularLocation>
</comment>
<dbReference type="SUPFAM" id="SSF56601">
    <property type="entry name" value="beta-lactamase/transpeptidase-like"/>
    <property type="match status" value="1"/>
</dbReference>
<evidence type="ECO:0000256" key="2">
    <source>
        <dbReference type="ARBA" id="ARBA00004236"/>
    </source>
</evidence>
<evidence type="ECO:0000256" key="14">
    <source>
        <dbReference type="HAMAP-Rule" id="MF_02081"/>
    </source>
</evidence>
<protein>
    <recommendedName>
        <fullName evidence="14">Peptidoglycan D,D-transpeptidase MrdA</fullName>
        <ecNumber evidence="14">3.4.16.4</ecNumber>
    </recommendedName>
    <alternativeName>
        <fullName evidence="14">Penicillin-binding protein 2</fullName>
        <shortName evidence="14">PBP-2</shortName>
    </alternativeName>
</protein>
<feature type="domain" description="Penicillin-binding protein dimerisation" evidence="16">
    <location>
        <begin position="64"/>
        <end position="238"/>
    </location>
</feature>
<keyword evidence="14" id="KW-0862">Zinc</keyword>
<keyword evidence="13 14" id="KW-0961">Cell wall biogenesis/degradation</keyword>
<dbReference type="GO" id="GO:0009002">
    <property type="term" value="F:serine-type D-Ala-D-Ala carboxypeptidase activity"/>
    <property type="evidence" value="ECO:0007669"/>
    <property type="project" value="UniProtKB-EC"/>
</dbReference>
<evidence type="ECO:0000256" key="1">
    <source>
        <dbReference type="ARBA" id="ARBA00004167"/>
    </source>
</evidence>
<name>A0ABV7FJN4_9GAMM</name>
<feature type="binding site" evidence="14">
    <location>
        <position position="354"/>
    </location>
    <ligand>
        <name>Zn(2+)</name>
        <dbReference type="ChEBI" id="CHEBI:29105"/>
    </ligand>
</feature>
<dbReference type="NCBIfam" id="TIGR03423">
    <property type="entry name" value="pbp2_mrdA"/>
    <property type="match status" value="1"/>
</dbReference>
<keyword evidence="5 14" id="KW-0121">Carboxypeptidase</keyword>
<keyword evidence="7 14" id="KW-0812">Transmembrane</keyword>
<keyword evidence="8 14" id="KW-0378">Hydrolase</keyword>
<comment type="pathway">
    <text evidence="14">Cell wall biogenesis; peptidoglycan biosynthesis.</text>
</comment>
<organism evidence="17 18">
    <name type="scientific">Cellvibrio fontiphilus</name>
    <dbReference type="NCBI Taxonomy" id="1815559"/>
    <lineage>
        <taxon>Bacteria</taxon>
        <taxon>Pseudomonadati</taxon>
        <taxon>Pseudomonadota</taxon>
        <taxon>Gammaproteobacteria</taxon>
        <taxon>Cellvibrionales</taxon>
        <taxon>Cellvibrionaceae</taxon>
        <taxon>Cellvibrio</taxon>
    </lineage>
</organism>
<comment type="catalytic activity">
    <reaction evidence="14">
        <text>Preferential cleavage: (Ac)2-L-Lys-D-Ala-|-D-Ala. Also transpeptidation of peptidyl-alanyl moieties that are N-acyl substituents of D-alanine.</text>
        <dbReference type="EC" id="3.4.16.4"/>
    </reaction>
</comment>
<keyword evidence="10 14" id="KW-0573">Peptidoglycan synthesis</keyword>
<dbReference type="Pfam" id="PF03717">
    <property type="entry name" value="PBP_dimer"/>
    <property type="match status" value="1"/>
</dbReference>
<evidence type="ECO:0000259" key="16">
    <source>
        <dbReference type="Pfam" id="PF03717"/>
    </source>
</evidence>
<evidence type="ECO:0000256" key="11">
    <source>
        <dbReference type="ARBA" id="ARBA00022989"/>
    </source>
</evidence>
<dbReference type="PANTHER" id="PTHR30627">
    <property type="entry name" value="PEPTIDOGLYCAN D,D-TRANSPEPTIDASE"/>
    <property type="match status" value="1"/>
</dbReference>
<dbReference type="Gene3D" id="3.40.710.10">
    <property type="entry name" value="DD-peptidase/beta-lactamase superfamily"/>
    <property type="match status" value="1"/>
</dbReference>
<dbReference type="EMBL" id="JBHRTF010000004">
    <property type="protein sequence ID" value="MFC3116109.1"/>
    <property type="molecule type" value="Genomic_DNA"/>
</dbReference>
<evidence type="ECO:0000256" key="3">
    <source>
        <dbReference type="ARBA" id="ARBA00022475"/>
    </source>
</evidence>
<feature type="transmembrane region" description="Helical" evidence="14">
    <location>
        <begin position="21"/>
        <end position="40"/>
    </location>
</feature>
<feature type="active site" description="Acyl-ester intermediate" evidence="14">
    <location>
        <position position="330"/>
    </location>
</feature>
<accession>A0ABV7FJN4</accession>
<keyword evidence="14" id="KW-0479">Metal-binding</keyword>
<evidence type="ECO:0000256" key="12">
    <source>
        <dbReference type="ARBA" id="ARBA00023136"/>
    </source>
</evidence>
<keyword evidence="6 14" id="KW-0645">Protease</keyword>
<dbReference type="HAMAP" id="MF_02081">
    <property type="entry name" value="MrdA_transpept"/>
    <property type="match status" value="1"/>
</dbReference>
<keyword evidence="12 14" id="KW-0472">Membrane</keyword>
<evidence type="ECO:0000313" key="17">
    <source>
        <dbReference type="EMBL" id="MFC3116109.1"/>
    </source>
</evidence>
<keyword evidence="3 14" id="KW-1003">Cell membrane</keyword>
<dbReference type="Gene3D" id="3.30.1390.30">
    <property type="entry name" value="Penicillin-binding protein 2a, domain 3"/>
    <property type="match status" value="1"/>
</dbReference>
<feature type="binding site" evidence="14">
    <location>
        <position position="369"/>
    </location>
    <ligand>
        <name>Zn(2+)</name>
        <dbReference type="ChEBI" id="CHEBI:29105"/>
    </ligand>
</feature>
<dbReference type="InterPro" id="IPR036138">
    <property type="entry name" value="PBP_dimer_sf"/>
</dbReference>
<keyword evidence="4 14" id="KW-0997">Cell inner membrane</keyword>
<dbReference type="InterPro" id="IPR001460">
    <property type="entry name" value="PCN-bd_Tpept"/>
</dbReference>
<comment type="cofactor">
    <cofactor evidence="14">
        <name>Zn(2+)</name>
        <dbReference type="ChEBI" id="CHEBI:29105"/>
    </cofactor>
    <text evidence="14">Binds one Zn(2+) ion per subunit.</text>
</comment>
<dbReference type="InterPro" id="IPR050515">
    <property type="entry name" value="Beta-lactam/transpept"/>
</dbReference>
<gene>
    <name evidence="14 17" type="primary">mrdA</name>
    <name evidence="17" type="ORF">ACFODX_11115</name>
</gene>
<evidence type="ECO:0000313" key="18">
    <source>
        <dbReference type="Proteomes" id="UP001595555"/>
    </source>
</evidence>
<dbReference type="PANTHER" id="PTHR30627:SF2">
    <property type="entry name" value="PEPTIDOGLYCAN D,D-TRANSPEPTIDASE MRDA"/>
    <property type="match status" value="1"/>
</dbReference>
<evidence type="ECO:0000256" key="7">
    <source>
        <dbReference type="ARBA" id="ARBA00022692"/>
    </source>
</evidence>
<comment type="function">
    <text evidence="14">Catalyzes cross-linking of the peptidoglycan cell wall.</text>
</comment>
<dbReference type="InterPro" id="IPR017790">
    <property type="entry name" value="Penicillin-binding_protein_2"/>
</dbReference>
<evidence type="ECO:0000256" key="5">
    <source>
        <dbReference type="ARBA" id="ARBA00022645"/>
    </source>
</evidence>
<evidence type="ECO:0000256" key="13">
    <source>
        <dbReference type="ARBA" id="ARBA00023316"/>
    </source>
</evidence>
<dbReference type="SUPFAM" id="SSF56519">
    <property type="entry name" value="Penicillin binding protein dimerisation domain"/>
    <property type="match status" value="1"/>
</dbReference>
<evidence type="ECO:0000256" key="6">
    <source>
        <dbReference type="ARBA" id="ARBA00022670"/>
    </source>
</evidence>
<keyword evidence="18" id="KW-1185">Reference proteome</keyword>
<keyword evidence="9 14" id="KW-0133">Cell shape</keyword>
<reference evidence="18" key="1">
    <citation type="journal article" date="2019" name="Int. J. Syst. Evol. Microbiol.">
        <title>The Global Catalogue of Microorganisms (GCM) 10K type strain sequencing project: providing services to taxonomists for standard genome sequencing and annotation.</title>
        <authorList>
            <consortium name="The Broad Institute Genomics Platform"/>
            <consortium name="The Broad Institute Genome Sequencing Center for Infectious Disease"/>
            <person name="Wu L."/>
            <person name="Ma J."/>
        </authorList>
    </citation>
    <scope>NUCLEOTIDE SEQUENCE [LARGE SCALE GENOMIC DNA]</scope>
    <source>
        <strain evidence="18">KCTC 52237</strain>
    </source>
</reference>
<feature type="domain" description="Penicillin-binding protein transpeptidase" evidence="15">
    <location>
        <begin position="271"/>
        <end position="609"/>
    </location>
</feature>
<evidence type="ECO:0000259" key="15">
    <source>
        <dbReference type="Pfam" id="PF00905"/>
    </source>
</evidence>
<comment type="caution">
    <text evidence="17">The sequence shown here is derived from an EMBL/GenBank/DDBJ whole genome shotgun (WGS) entry which is preliminary data.</text>
</comment>
<evidence type="ECO:0000256" key="4">
    <source>
        <dbReference type="ARBA" id="ARBA00022519"/>
    </source>
</evidence>
<feature type="binding site" evidence="14">
    <location>
        <position position="392"/>
    </location>
    <ligand>
        <name>Zn(2+)</name>
        <dbReference type="ChEBI" id="CHEBI:29105"/>
    </ligand>
</feature>